<organism evidence="1 2">
    <name type="scientific">Gallibacterium anatis 4895</name>
    <dbReference type="NCBI Taxonomy" id="1396510"/>
    <lineage>
        <taxon>Bacteria</taxon>
        <taxon>Pseudomonadati</taxon>
        <taxon>Pseudomonadota</taxon>
        <taxon>Gammaproteobacteria</taxon>
        <taxon>Pasteurellales</taxon>
        <taxon>Pasteurellaceae</taxon>
        <taxon>Gallibacterium</taxon>
    </lineage>
</organism>
<sequence>MFDGDITCFLDALGEHQGSKKILDAIAIIGTDFEINSLEYESTYNVYFQFFKGGVDFVFEVKNNKELLEAIFFFIDGDDEHIPYRFKNSFIVNLPISLRKDDIVDKFGLPEQNGKNWIRYIQNNKYIHFEFNEHNKIRLITLFI</sequence>
<name>A0A0A3ALH4_9PAST</name>
<accession>A0A0A3ALH4</accession>
<evidence type="ECO:0000313" key="2">
    <source>
        <dbReference type="Proteomes" id="UP000030554"/>
    </source>
</evidence>
<dbReference type="Proteomes" id="UP000030554">
    <property type="component" value="Unassembled WGS sequence"/>
</dbReference>
<dbReference type="RefSeq" id="WP_039163215.1">
    <property type="nucleotide sequence ID" value="NZ_JPJQ01000020.1"/>
</dbReference>
<evidence type="ECO:0000313" key="1">
    <source>
        <dbReference type="EMBL" id="KGQ62374.1"/>
    </source>
</evidence>
<protein>
    <submittedName>
        <fullName evidence="1">Uncharacterized protein</fullName>
    </submittedName>
</protein>
<dbReference type="AlphaFoldDB" id="A0A0A3ALH4"/>
<proteinExistence type="predicted"/>
<comment type="caution">
    <text evidence="1">The sequence shown here is derived from an EMBL/GenBank/DDBJ whole genome shotgun (WGS) entry which is preliminary data.</text>
</comment>
<reference evidence="1 2" key="1">
    <citation type="submission" date="2014-07" db="EMBL/GenBank/DDBJ databases">
        <title>Chaperone-usher fimbriae in a diverse selection of Gallibacterium genomes.</title>
        <authorList>
            <person name="Kudirkiene E."/>
            <person name="Bager R.J."/>
            <person name="Johnson T.J."/>
            <person name="Bojesen A.M."/>
        </authorList>
    </citation>
    <scope>NUCLEOTIDE SEQUENCE [LARGE SCALE GENOMIC DNA]</scope>
    <source>
        <strain evidence="1 2">4895</strain>
    </source>
</reference>
<dbReference type="EMBL" id="JPJQ01000020">
    <property type="protein sequence ID" value="KGQ62374.1"/>
    <property type="molecule type" value="Genomic_DNA"/>
</dbReference>
<gene>
    <name evidence="1" type="ORF">IO48_04300</name>
</gene>